<dbReference type="SUPFAM" id="SSF81301">
    <property type="entry name" value="Nucleotidyltransferase"/>
    <property type="match status" value="1"/>
</dbReference>
<reference evidence="1 2" key="1">
    <citation type="submission" date="2024-11" db="EMBL/GenBank/DDBJ databases">
        <authorList>
            <person name="Heng Y.C."/>
            <person name="Lim A.C.H."/>
            <person name="Lee J.K.Y."/>
            <person name="Kittelmann S."/>
        </authorList>
    </citation>
    <scope>NUCLEOTIDE SEQUENCE [LARGE SCALE GENOMIC DNA]</scope>
    <source>
        <strain evidence="1 2">WILCCON 0202</strain>
    </source>
</reference>
<dbReference type="Pfam" id="PF04229">
    <property type="entry name" value="GrpB"/>
    <property type="match status" value="1"/>
</dbReference>
<gene>
    <name evidence="1" type="ORF">ACJDUH_14780</name>
</gene>
<evidence type="ECO:0000313" key="1">
    <source>
        <dbReference type="EMBL" id="MFL0269351.1"/>
    </source>
</evidence>
<comment type="caution">
    <text evidence="1">The sequence shown here is derived from an EMBL/GenBank/DDBJ whole genome shotgun (WGS) entry which is preliminary data.</text>
</comment>
<dbReference type="PANTHER" id="PTHR34822:SF1">
    <property type="entry name" value="GRPB FAMILY PROTEIN"/>
    <property type="match status" value="1"/>
</dbReference>
<sequence>MRTKNVIVLSYDSNWSQEFQKIKLYLEKALGDTILGVEHVGSTSIEGLASKPIIDLDVIIENYNNFEEVKCRLESLGYYYEGDLGIKNREAFAYDEKQKNEFMTHHLYVCPKYSEELKRHIFFRNYMRTHKEDIEKYSDVKLQAAKLYPTDIDSYIEYKSPCIIEIYKKIGLEK</sequence>
<name>A0ABW8TXU5_9CLOT</name>
<dbReference type="InterPro" id="IPR007344">
    <property type="entry name" value="GrpB/CoaE"/>
</dbReference>
<evidence type="ECO:0000313" key="2">
    <source>
        <dbReference type="Proteomes" id="UP001623661"/>
    </source>
</evidence>
<dbReference type="RefSeq" id="WP_406765976.1">
    <property type="nucleotide sequence ID" value="NZ_JBJHZY010000003.1"/>
</dbReference>
<proteinExistence type="predicted"/>
<dbReference type="PANTHER" id="PTHR34822">
    <property type="entry name" value="GRPB DOMAIN PROTEIN (AFU_ORTHOLOGUE AFUA_1G01530)"/>
    <property type="match status" value="1"/>
</dbReference>
<dbReference type="EMBL" id="JBJHZY010000003">
    <property type="protein sequence ID" value="MFL0269351.1"/>
    <property type="molecule type" value="Genomic_DNA"/>
</dbReference>
<organism evidence="1 2">
    <name type="scientific">Candidatus Clostridium radicumherbarum</name>
    <dbReference type="NCBI Taxonomy" id="3381662"/>
    <lineage>
        <taxon>Bacteria</taxon>
        <taxon>Bacillati</taxon>
        <taxon>Bacillota</taxon>
        <taxon>Clostridia</taxon>
        <taxon>Eubacteriales</taxon>
        <taxon>Clostridiaceae</taxon>
        <taxon>Clostridium</taxon>
    </lineage>
</organism>
<dbReference type="Gene3D" id="3.30.460.10">
    <property type="entry name" value="Beta Polymerase, domain 2"/>
    <property type="match status" value="1"/>
</dbReference>
<protein>
    <submittedName>
        <fullName evidence="1">GrpB family protein</fullName>
    </submittedName>
</protein>
<dbReference type="InterPro" id="IPR043519">
    <property type="entry name" value="NT_sf"/>
</dbReference>
<accession>A0ABW8TXU5</accession>
<keyword evidence="2" id="KW-1185">Reference proteome</keyword>
<dbReference type="Proteomes" id="UP001623661">
    <property type="component" value="Unassembled WGS sequence"/>
</dbReference>